<dbReference type="Pfam" id="PF26525">
    <property type="entry name" value="DUF8174"/>
    <property type="match status" value="1"/>
</dbReference>
<feature type="compositionally biased region" description="Pro residues" evidence="1">
    <location>
        <begin position="18"/>
        <end position="30"/>
    </location>
</feature>
<proteinExistence type="predicted"/>
<reference evidence="4 5" key="1">
    <citation type="journal article" date="2019" name="Emerg. Microbes Infect.">
        <title>Comprehensive subspecies identification of 175 nontuberculous mycobacteria species based on 7547 genomic profiles.</title>
        <authorList>
            <person name="Matsumoto Y."/>
            <person name="Kinjo T."/>
            <person name="Motooka D."/>
            <person name="Nabeya D."/>
            <person name="Jung N."/>
            <person name="Uechi K."/>
            <person name="Horii T."/>
            <person name="Iida T."/>
            <person name="Fujita J."/>
            <person name="Nakamura S."/>
        </authorList>
    </citation>
    <scope>NUCLEOTIDE SEQUENCE [LARGE SCALE GENOMIC DNA]</scope>
    <source>
        <strain evidence="4 5">JCM 30395</strain>
    </source>
</reference>
<dbReference type="EMBL" id="AP022595">
    <property type="protein sequence ID" value="BBY60444.1"/>
    <property type="molecule type" value="Genomic_DNA"/>
</dbReference>
<evidence type="ECO:0000259" key="3">
    <source>
        <dbReference type="Pfam" id="PF26525"/>
    </source>
</evidence>
<accession>A0A7I7STW0</accession>
<gene>
    <name evidence="4" type="ORF">MSAR_35800</name>
</gene>
<evidence type="ECO:0000256" key="1">
    <source>
        <dbReference type="SAM" id="MobiDB-lite"/>
    </source>
</evidence>
<sequence>MAGPIPPHQQVGAEGQPIPGPPPCSEPYPDGPYGAPGMPAQGPYPGVYPGQLPPPVSYPKPRRRVGLWLGLLALVMVGAIVAGVLIIRTGQPSTTTAGGFTDASAKAAITNYLTALSKGDTEAIARNNLCGMYDGVKDRKSDLALAKLSSDAFRRQFSGAEVTSIDSIVPWSNYQAQVLFTMKGASSGSRGNRGEEQGVAQLLHQGNQLLVCSYLLRTAAQY</sequence>
<evidence type="ECO:0000313" key="4">
    <source>
        <dbReference type="EMBL" id="BBY60444.1"/>
    </source>
</evidence>
<dbReference type="InterPro" id="IPR058487">
    <property type="entry name" value="DUF8174"/>
</dbReference>
<dbReference type="RefSeq" id="WP_179965007.1">
    <property type="nucleotide sequence ID" value="NZ_AP022595.1"/>
</dbReference>
<dbReference type="AlphaFoldDB" id="A0A7I7STW0"/>
<dbReference type="KEGG" id="msar:MSAR_35800"/>
<keyword evidence="2" id="KW-0812">Transmembrane</keyword>
<keyword evidence="5" id="KW-1185">Reference proteome</keyword>
<feature type="region of interest" description="Disordered" evidence="1">
    <location>
        <begin position="1"/>
        <end position="46"/>
    </location>
</feature>
<evidence type="ECO:0000313" key="5">
    <source>
        <dbReference type="Proteomes" id="UP000466445"/>
    </source>
</evidence>
<keyword evidence="2" id="KW-0472">Membrane</keyword>
<evidence type="ECO:0000256" key="2">
    <source>
        <dbReference type="SAM" id="Phobius"/>
    </source>
</evidence>
<feature type="transmembrane region" description="Helical" evidence="2">
    <location>
        <begin position="65"/>
        <end position="87"/>
    </location>
</feature>
<protein>
    <recommendedName>
        <fullName evidence="3">DUF8174 domain-containing protein</fullName>
    </recommendedName>
</protein>
<dbReference type="Proteomes" id="UP000466445">
    <property type="component" value="Chromosome"/>
</dbReference>
<name>A0A7I7STW0_9MYCO</name>
<feature type="domain" description="DUF8174" evidence="3">
    <location>
        <begin position="95"/>
        <end position="217"/>
    </location>
</feature>
<organism evidence="4 5">
    <name type="scientific">Mycolicibacterium sarraceniae</name>
    <dbReference type="NCBI Taxonomy" id="1534348"/>
    <lineage>
        <taxon>Bacteria</taxon>
        <taxon>Bacillati</taxon>
        <taxon>Actinomycetota</taxon>
        <taxon>Actinomycetes</taxon>
        <taxon>Mycobacteriales</taxon>
        <taxon>Mycobacteriaceae</taxon>
        <taxon>Mycolicibacterium</taxon>
    </lineage>
</organism>
<keyword evidence="2" id="KW-1133">Transmembrane helix</keyword>